<protein>
    <submittedName>
        <fullName evidence="4">(E3-independent) E2 ubiquitin-conjugating enzyme UBE2O-like</fullName>
    </submittedName>
</protein>
<keyword evidence="3" id="KW-1185">Reference proteome</keyword>
<evidence type="ECO:0000256" key="1">
    <source>
        <dbReference type="SAM" id="MobiDB-lite"/>
    </source>
</evidence>
<dbReference type="STRING" id="121845.A0A3Q0JIK2"/>
<dbReference type="RefSeq" id="XP_026688219.1">
    <property type="nucleotide sequence ID" value="XM_026832418.1"/>
</dbReference>
<reference evidence="4" key="1">
    <citation type="submission" date="2025-08" db="UniProtKB">
        <authorList>
            <consortium name="RefSeq"/>
        </authorList>
    </citation>
    <scope>IDENTIFICATION</scope>
</reference>
<dbReference type="InterPro" id="IPR057735">
    <property type="entry name" value="UBE2O-like_tSH3-B"/>
</dbReference>
<dbReference type="AlphaFoldDB" id="A0A3Q0JIK2"/>
<dbReference type="Pfam" id="PF23046">
    <property type="entry name" value="tSH3-B_UBE2O"/>
    <property type="match status" value="1"/>
</dbReference>
<evidence type="ECO:0000313" key="4">
    <source>
        <dbReference type="RefSeq" id="XP_026688219.1"/>
    </source>
</evidence>
<evidence type="ECO:0000313" key="3">
    <source>
        <dbReference type="Proteomes" id="UP000079169"/>
    </source>
</evidence>
<dbReference type="KEGG" id="dci:103522026"/>
<sequence>LVLQIVHCCLEGNPDATTPLPTPLAARSLEGHDGTTPIPARSLEGHDLTTPLTARTPTPPLAPKRRTVALATRLMRRRNKAKTMQRGSRAKKAQALSLKGPHFLCSRSLMPGDVVKRLVKDKNTQRGYCNDIKIVATVQIVGTKLVIENLPTSQLSPLTTFSKDLAVYLDHWIGVTRDVHLKLLVSCSDGSKAYISDPYMLKSLLNQRKSKCLHEDFPRKSDFYPGQRLLASRYILASAQWLFKSPEFERLSSRHKHLKLTVERMEVDYVEVTWRCTAFTGNSAQPSLTPRESIVKGDDLKRLRVLNHFESCTNQVGDRMSYTPSAQDSILPLDVWRQRKREGMLASGVTLPVHHRRK</sequence>
<accession>A0A3Q0JIK2</accession>
<proteinExistence type="predicted"/>
<gene>
    <name evidence="4" type="primary">LOC103522026</name>
</gene>
<organism evidence="3 4">
    <name type="scientific">Diaphorina citri</name>
    <name type="common">Asian citrus psyllid</name>
    <dbReference type="NCBI Taxonomy" id="121845"/>
    <lineage>
        <taxon>Eukaryota</taxon>
        <taxon>Metazoa</taxon>
        <taxon>Ecdysozoa</taxon>
        <taxon>Arthropoda</taxon>
        <taxon>Hexapoda</taxon>
        <taxon>Insecta</taxon>
        <taxon>Pterygota</taxon>
        <taxon>Neoptera</taxon>
        <taxon>Paraneoptera</taxon>
        <taxon>Hemiptera</taxon>
        <taxon>Sternorrhyncha</taxon>
        <taxon>Psylloidea</taxon>
        <taxon>Psyllidae</taxon>
        <taxon>Diaphorininae</taxon>
        <taxon>Diaphorina</taxon>
    </lineage>
</organism>
<dbReference type="Proteomes" id="UP000079169">
    <property type="component" value="Unplaced"/>
</dbReference>
<feature type="domain" description="UBE2O-like tandem tSH3-B" evidence="2">
    <location>
        <begin position="164"/>
        <end position="310"/>
    </location>
</feature>
<feature type="non-terminal residue" evidence="4">
    <location>
        <position position="1"/>
    </location>
</feature>
<dbReference type="GeneID" id="103522026"/>
<evidence type="ECO:0000259" key="2">
    <source>
        <dbReference type="Pfam" id="PF23046"/>
    </source>
</evidence>
<dbReference type="PaxDb" id="121845-A0A3Q0JIK2"/>
<feature type="non-terminal residue" evidence="4">
    <location>
        <position position="358"/>
    </location>
</feature>
<name>A0A3Q0JIK2_DIACI</name>
<feature type="region of interest" description="Disordered" evidence="1">
    <location>
        <begin position="31"/>
        <end position="62"/>
    </location>
</feature>